<dbReference type="EMBL" id="JBHLVO010000010">
    <property type="protein sequence ID" value="MFC0272416.1"/>
    <property type="molecule type" value="Genomic_DNA"/>
</dbReference>
<gene>
    <name evidence="1" type="ORF">ACFFIX_13325</name>
</gene>
<proteinExistence type="predicted"/>
<sequence length="136" mass="15551">MEDKYEKNILTKNRLDKLSKQLINSNTPSSINLLQKYKVSKSHILKGVHCSNCSHIPMQRKRGKWNCPICEQQSTDAHIATLKDYALLIEPIITNQKARVFLQIESPTVSNRILTSEGFPASGGNKDRKYHLIFNK</sequence>
<comment type="caution">
    <text evidence="1">The sequence shown here is derived from an EMBL/GenBank/DDBJ whole genome shotgun (WGS) entry which is preliminary data.</text>
</comment>
<organism evidence="1 2">
    <name type="scientific">Metabacillus herbersteinensis</name>
    <dbReference type="NCBI Taxonomy" id="283816"/>
    <lineage>
        <taxon>Bacteria</taxon>
        <taxon>Bacillati</taxon>
        <taxon>Bacillota</taxon>
        <taxon>Bacilli</taxon>
        <taxon>Bacillales</taxon>
        <taxon>Bacillaceae</taxon>
        <taxon>Metabacillus</taxon>
    </lineage>
</organism>
<name>A0ABV6GFG2_9BACI</name>
<accession>A0ABV6GFG2</accession>
<keyword evidence="2" id="KW-1185">Reference proteome</keyword>
<evidence type="ECO:0000313" key="1">
    <source>
        <dbReference type="EMBL" id="MFC0272416.1"/>
    </source>
</evidence>
<evidence type="ECO:0008006" key="3">
    <source>
        <dbReference type="Google" id="ProtNLM"/>
    </source>
</evidence>
<reference evidence="1 2" key="1">
    <citation type="submission" date="2024-09" db="EMBL/GenBank/DDBJ databases">
        <authorList>
            <person name="Sun Q."/>
            <person name="Mori K."/>
        </authorList>
    </citation>
    <scope>NUCLEOTIDE SEQUENCE [LARGE SCALE GENOMIC DNA]</scope>
    <source>
        <strain evidence="1 2">CCM 7228</strain>
    </source>
</reference>
<evidence type="ECO:0000313" key="2">
    <source>
        <dbReference type="Proteomes" id="UP001589854"/>
    </source>
</evidence>
<dbReference type="Proteomes" id="UP001589854">
    <property type="component" value="Unassembled WGS sequence"/>
</dbReference>
<protein>
    <recommendedName>
        <fullName evidence="3">Transposase</fullName>
    </recommendedName>
</protein>